<dbReference type="Gene3D" id="3.20.110.10">
    <property type="entry name" value="Glycoside hydrolase 38, N terminal domain"/>
    <property type="match status" value="2"/>
</dbReference>
<evidence type="ECO:0000313" key="6">
    <source>
        <dbReference type="Proteomes" id="UP000553343"/>
    </source>
</evidence>
<reference evidence="5 6" key="1">
    <citation type="submission" date="2020-06" db="EMBL/GenBank/DDBJ databases">
        <title>High-quality draft genome of sulfate reducer Desulfobacter latus type strain AcrS2 isolated from marine sediment.</title>
        <authorList>
            <person name="Hoppe M."/>
            <person name="Larsen C.K."/>
            <person name="Marshall I.P.G."/>
            <person name="Schramm A."/>
            <person name="Marietou A.G."/>
        </authorList>
    </citation>
    <scope>NUCLEOTIDE SEQUENCE [LARGE SCALE GENOMIC DNA]</scope>
    <source>
        <strain evidence="5 6">AcRS2</strain>
    </source>
</reference>
<dbReference type="InterPro" id="IPR011330">
    <property type="entry name" value="Glyco_hydro/deAcase_b/a-brl"/>
</dbReference>
<dbReference type="EMBL" id="JACADJ010000012">
    <property type="protein sequence ID" value="NWH04487.1"/>
    <property type="molecule type" value="Genomic_DNA"/>
</dbReference>
<dbReference type="PANTHER" id="PTHR36306">
    <property type="entry name" value="ALPHA-AMYLASE-RELATED-RELATED"/>
    <property type="match status" value="1"/>
</dbReference>
<feature type="domain" description="Glycoside hydrolase family 57 N-terminal" evidence="4">
    <location>
        <begin position="70"/>
        <end position="309"/>
    </location>
</feature>
<accession>A0A850T8D9</accession>
<dbReference type="PANTHER" id="PTHR36306:SF3">
    <property type="entry name" value="GLYCOSIDE HYDROLASE FAMILY 57"/>
    <property type="match status" value="1"/>
</dbReference>
<evidence type="ECO:0000256" key="3">
    <source>
        <dbReference type="RuleBase" id="RU361196"/>
    </source>
</evidence>
<dbReference type="InterPro" id="IPR052046">
    <property type="entry name" value="GH57_Enzymes"/>
</dbReference>
<keyword evidence="2 3" id="KW-0119">Carbohydrate metabolism</keyword>
<dbReference type="GO" id="GO:0005975">
    <property type="term" value="P:carbohydrate metabolic process"/>
    <property type="evidence" value="ECO:0007669"/>
    <property type="project" value="InterPro"/>
</dbReference>
<dbReference type="AlphaFoldDB" id="A0A850T8D9"/>
<organism evidence="5 6">
    <name type="scientific">Desulfobacter latus</name>
    <dbReference type="NCBI Taxonomy" id="2292"/>
    <lineage>
        <taxon>Bacteria</taxon>
        <taxon>Pseudomonadati</taxon>
        <taxon>Thermodesulfobacteriota</taxon>
        <taxon>Desulfobacteria</taxon>
        <taxon>Desulfobacterales</taxon>
        <taxon>Desulfobacteraceae</taxon>
        <taxon>Desulfobacter</taxon>
    </lineage>
</organism>
<comment type="similarity">
    <text evidence="1 3">Belongs to the glycosyl hydrolase 57 family.</text>
</comment>
<dbReference type="InterPro" id="IPR027291">
    <property type="entry name" value="Glyco_hydro_38_N_sf"/>
</dbReference>
<comment type="caution">
    <text evidence="5">The sequence shown here is derived from an EMBL/GenBank/DDBJ whole genome shotgun (WGS) entry which is preliminary data.</text>
</comment>
<dbReference type="InterPro" id="IPR004300">
    <property type="entry name" value="Glyco_hydro_57_N"/>
</dbReference>
<dbReference type="Pfam" id="PF12055">
    <property type="entry name" value="DUF3536"/>
    <property type="match status" value="1"/>
</dbReference>
<dbReference type="GO" id="GO:0003824">
    <property type="term" value="F:catalytic activity"/>
    <property type="evidence" value="ECO:0007669"/>
    <property type="project" value="InterPro"/>
</dbReference>
<dbReference type="SUPFAM" id="SSF88713">
    <property type="entry name" value="Glycoside hydrolase/deacetylase"/>
    <property type="match status" value="1"/>
</dbReference>
<dbReference type="InterPro" id="IPR021923">
    <property type="entry name" value="DUF3536"/>
</dbReference>
<evidence type="ECO:0000259" key="4">
    <source>
        <dbReference type="Pfam" id="PF03065"/>
    </source>
</evidence>
<evidence type="ECO:0000256" key="2">
    <source>
        <dbReference type="ARBA" id="ARBA00023277"/>
    </source>
</evidence>
<protein>
    <submittedName>
        <fullName evidence="5">DUF3536 domain-containing protein</fullName>
    </submittedName>
</protein>
<evidence type="ECO:0000313" key="5">
    <source>
        <dbReference type="EMBL" id="NWH04487.1"/>
    </source>
</evidence>
<dbReference type="Proteomes" id="UP000553343">
    <property type="component" value="Unassembled WGS sequence"/>
</dbReference>
<keyword evidence="6" id="KW-1185">Reference proteome</keyword>
<dbReference type="Pfam" id="PF03065">
    <property type="entry name" value="Glyco_hydro_57"/>
    <property type="match status" value="1"/>
</dbReference>
<dbReference type="CDD" id="cd10797">
    <property type="entry name" value="GH57N_APU_like_1"/>
    <property type="match status" value="1"/>
</dbReference>
<proteinExistence type="inferred from homology"/>
<name>A0A850T8D9_9BACT</name>
<gene>
    <name evidence="5" type="ORF">HXW94_05685</name>
</gene>
<dbReference type="RefSeq" id="WP_178365939.1">
    <property type="nucleotide sequence ID" value="NZ_JACADJ010000012.1"/>
</dbReference>
<evidence type="ECO:0000256" key="1">
    <source>
        <dbReference type="ARBA" id="ARBA00006821"/>
    </source>
</evidence>
<sequence>MERYICIHGHFYQPPRENAWLESIEIQDSAYPYHDWNEKTTEECYAANAVSRIFDEQGRIVKIVNNYARISYNFGPTLLSWLETNAPEVYESILDGDRQSQTLFSGHGSALAQAYNHMILPLANRRDKETQVIWGIKDFEHRFGRKPEGMWLPETAVDLETLEILADHGILFTILAPHQAKRMRPIGENAWQHVADGKIGPTMAYRQKLPSGQAISLFFYDGHIARDVAFEHLLDNGESFAGRLMDGFSDAQEQSQIVHIATDGESYGHHHRFGEMALSYALDYIESNGLARLTNYGEYLEKFPPVYEVEIFENSSWSCPHGVERWRSDCGCSSGSQPEWNQQWRKPLREALEWLRDIVSPAYQRKLASFLKDPWEARNDYIQIILDRSEEKIEHFLKQHAVRALKKDEIIMILRLLESQRHAMLMFTSCGWFFDDISGIETVQIIQYAGRVLQLNEEIFGDAMAPRFLKLLEWAGSNFVEHKDGRHIFEKWVKPAMPDLKKVGAHYAVSSLFEDYPERTSIFCYTAERDDYKRSEVGRAKLVVGRATISSQITWNASRLTFSVLHLGDHNLYCAVLAGDMKNYQRLEQELFQAFKTVDFQKVMRILDHYFGYCIYSLKFLFRDEQRKVLNLIMKPTLNDAETAYRRLYNFNAPMIRFLKDADIPVPQSLSIAVNLVVNADLRRTLAQEKFNPAVIAPLLKEAELTGTALNTDILGHTLKQRLEQMVKRFFDNPVEFELLENLNEAVMTLNTLPFHVNIFKIQWHIYKIRQTEYPVFLEKAEAGEEDARKWIDHFTSLCDNLSLVI</sequence>